<dbReference type="PANTHER" id="PTHR38474:SF1">
    <property type="entry name" value="SLR0299 PROTEIN"/>
    <property type="match status" value="1"/>
</dbReference>
<gene>
    <name evidence="1" type="ORF">IAB77_08790</name>
</gene>
<reference evidence="1" key="2">
    <citation type="journal article" date="2021" name="PeerJ">
        <title>Extensive microbial diversity within the chicken gut microbiome revealed by metagenomics and culture.</title>
        <authorList>
            <person name="Gilroy R."/>
            <person name="Ravi A."/>
            <person name="Getino M."/>
            <person name="Pursley I."/>
            <person name="Horton D.L."/>
            <person name="Alikhan N.F."/>
            <person name="Baker D."/>
            <person name="Gharbi K."/>
            <person name="Hall N."/>
            <person name="Watson M."/>
            <person name="Adriaenssens E.M."/>
            <person name="Foster-Nyarko E."/>
            <person name="Jarju S."/>
            <person name="Secka A."/>
            <person name="Antonio M."/>
            <person name="Oren A."/>
            <person name="Chaudhuri R.R."/>
            <person name="La Ragione R."/>
            <person name="Hildebrand F."/>
            <person name="Pallen M.J."/>
        </authorList>
    </citation>
    <scope>NUCLEOTIDE SEQUENCE</scope>
    <source>
        <strain evidence="1">ChiBcolR7-354</strain>
    </source>
</reference>
<evidence type="ECO:0000313" key="2">
    <source>
        <dbReference type="Proteomes" id="UP000824262"/>
    </source>
</evidence>
<dbReference type="Proteomes" id="UP000824262">
    <property type="component" value="Unassembled WGS sequence"/>
</dbReference>
<dbReference type="Gene3D" id="3.30.559.10">
    <property type="entry name" value="Chloramphenicol acetyltransferase-like domain"/>
    <property type="match status" value="1"/>
</dbReference>
<accession>A0A9D0ZEY8</accession>
<dbReference type="EMBL" id="DVGA01000097">
    <property type="protein sequence ID" value="HIQ79338.1"/>
    <property type="molecule type" value="Genomic_DNA"/>
</dbReference>
<dbReference type="Pfam" id="PF00302">
    <property type="entry name" value="CAT"/>
    <property type="match status" value="1"/>
</dbReference>
<dbReference type="SUPFAM" id="SSF52777">
    <property type="entry name" value="CoA-dependent acyltransferases"/>
    <property type="match status" value="1"/>
</dbReference>
<organism evidence="1 2">
    <name type="scientific">Candidatus Scatomorpha intestinavium</name>
    <dbReference type="NCBI Taxonomy" id="2840922"/>
    <lineage>
        <taxon>Bacteria</taxon>
        <taxon>Bacillati</taxon>
        <taxon>Bacillota</taxon>
        <taxon>Clostridia</taxon>
        <taxon>Eubacteriales</taxon>
        <taxon>Candidatus Scatomorpha</taxon>
    </lineage>
</organism>
<dbReference type="GO" id="GO:0008811">
    <property type="term" value="F:chloramphenicol O-acetyltransferase activity"/>
    <property type="evidence" value="ECO:0007669"/>
    <property type="project" value="InterPro"/>
</dbReference>
<dbReference type="AlphaFoldDB" id="A0A9D0ZEY8"/>
<dbReference type="InterPro" id="IPR023213">
    <property type="entry name" value="CAT-like_dom_sf"/>
</dbReference>
<dbReference type="PANTHER" id="PTHR38474">
    <property type="entry name" value="SLR0299 PROTEIN"/>
    <property type="match status" value="1"/>
</dbReference>
<comment type="caution">
    <text evidence="1">The sequence shown here is derived from an EMBL/GenBank/DDBJ whole genome shotgun (WGS) entry which is preliminary data.</text>
</comment>
<sequence length="206" mass="23846">MKIEFENWPRREIYEFFTGMSNPFYMVSYTEDVTELRAFAHERGISFYYALVYLCTEAMNSVEAFRYAIRGDGVHLLDRRMASFTDLKPGSESFHIVTMPCDGSLEEFCRAARKKSRGAVRFIEPAAETDELVYFSCLPWVELTAMTNERNLDPDDSVPRVSWGRYFESGGRLKLNISLELNHRLLDGLHVGRFHEALRALMEGLN</sequence>
<proteinExistence type="predicted"/>
<name>A0A9D0ZEY8_9FIRM</name>
<protein>
    <submittedName>
        <fullName evidence="1">Chloramphenicol acetyltransferase</fullName>
    </submittedName>
</protein>
<dbReference type="SMART" id="SM01059">
    <property type="entry name" value="CAT"/>
    <property type="match status" value="1"/>
</dbReference>
<evidence type="ECO:0000313" key="1">
    <source>
        <dbReference type="EMBL" id="HIQ79338.1"/>
    </source>
</evidence>
<reference evidence="1" key="1">
    <citation type="submission" date="2020-10" db="EMBL/GenBank/DDBJ databases">
        <authorList>
            <person name="Gilroy R."/>
        </authorList>
    </citation>
    <scope>NUCLEOTIDE SEQUENCE</scope>
    <source>
        <strain evidence="1">ChiBcolR7-354</strain>
    </source>
</reference>
<dbReference type="InterPro" id="IPR001707">
    <property type="entry name" value="Cmp_AcTrfase"/>
</dbReference>